<name>A0A2H0UQU2_9BACT</name>
<dbReference type="EMBL" id="PFBC01000020">
    <property type="protein sequence ID" value="PIR88036.1"/>
    <property type="molecule type" value="Genomic_DNA"/>
</dbReference>
<sequence>MGTKLTNLTIGVIVKLFRALARAGWTIQDVVALKERASDVLTFLRVTPPEDKGMSTSTQLARWVRIYREKFGLILDPETIHLPYRLRGFDRLVVVAVDDLAKIFAVCQNLFGLWLYRDDLAGTVSSVRTCESGAYAVWVRNQREADRENRDQPAQNFERDGCVTLHERILFEIAYFLETGQHLDEERWTICAGSRGAGGGAPRVCWSPRRQMVFVGWYDVQGRDSDGAVRAAVA</sequence>
<dbReference type="Proteomes" id="UP000230903">
    <property type="component" value="Unassembled WGS sequence"/>
</dbReference>
<comment type="caution">
    <text evidence="1">The sequence shown here is derived from an EMBL/GenBank/DDBJ whole genome shotgun (WGS) entry which is preliminary data.</text>
</comment>
<reference evidence="2" key="1">
    <citation type="submission" date="2017-09" db="EMBL/GenBank/DDBJ databases">
        <title>Depth-based differentiation of microbial function through sediment-hosted aquifers and enrichment of novel symbionts in the deep terrestrial subsurface.</title>
        <authorList>
            <person name="Probst A.J."/>
            <person name="Ladd B."/>
            <person name="Jarett J.K."/>
            <person name="Geller-Mcgrath D.E."/>
            <person name="Sieber C.M.K."/>
            <person name="Emerson J.B."/>
            <person name="Anantharaman K."/>
            <person name="Thomas B.C."/>
            <person name="Malmstrom R."/>
            <person name="Stieglmeier M."/>
            <person name="Klingl A."/>
            <person name="Woyke T."/>
            <person name="Ryan C.M."/>
            <person name="Banfield J.F."/>
        </authorList>
    </citation>
    <scope>NUCLEOTIDE SEQUENCE [LARGE SCALE GENOMIC DNA]</scope>
</reference>
<evidence type="ECO:0000313" key="1">
    <source>
        <dbReference type="EMBL" id="PIR88036.1"/>
    </source>
</evidence>
<protein>
    <submittedName>
        <fullName evidence="1">Uncharacterized protein</fullName>
    </submittedName>
</protein>
<dbReference type="AlphaFoldDB" id="A0A2H0UQU2"/>
<evidence type="ECO:0000313" key="2">
    <source>
        <dbReference type="Proteomes" id="UP000230903"/>
    </source>
</evidence>
<organism evidence="1 2">
    <name type="scientific">Candidatus Harrisonbacteria bacterium CG10_big_fil_rev_8_21_14_0_10_45_28</name>
    <dbReference type="NCBI Taxonomy" id="1974586"/>
    <lineage>
        <taxon>Bacteria</taxon>
        <taxon>Candidatus Harrisoniibacteriota</taxon>
    </lineage>
</organism>
<accession>A0A2H0UQU2</accession>
<proteinExistence type="predicted"/>
<gene>
    <name evidence="1" type="ORF">COU10_01330</name>
</gene>